<dbReference type="AlphaFoldDB" id="K7TZM1"/>
<protein>
    <submittedName>
        <fullName evidence="2">Uncharacterized protein</fullName>
    </submittedName>
</protein>
<organism evidence="2">
    <name type="scientific">Zea mays</name>
    <name type="common">Maize</name>
    <dbReference type="NCBI Taxonomy" id="4577"/>
    <lineage>
        <taxon>Eukaryota</taxon>
        <taxon>Viridiplantae</taxon>
        <taxon>Streptophyta</taxon>
        <taxon>Embryophyta</taxon>
        <taxon>Tracheophyta</taxon>
        <taxon>Spermatophyta</taxon>
        <taxon>Magnoliopsida</taxon>
        <taxon>Liliopsida</taxon>
        <taxon>Poales</taxon>
        <taxon>Poaceae</taxon>
        <taxon>PACMAD clade</taxon>
        <taxon>Panicoideae</taxon>
        <taxon>Andropogonodae</taxon>
        <taxon>Andropogoneae</taxon>
        <taxon>Tripsacinae</taxon>
        <taxon>Zea</taxon>
    </lineage>
</organism>
<sequence>MEVGADRRRICLGTHGLTGALQGGGSRARVGATTVAARCHSESRRRVRSGSRRSERDGGGGAGENGAEYGKGRRWGRAPRGWGALAMTARKGGAEEDGARGGPVEEDDTRVWGALAFTARGGGAEDDGARGGPVEEDGTRGWASLGHKQMGLPGKM</sequence>
<dbReference type="PaxDb" id="4577-AC187404.3_FGP006"/>
<evidence type="ECO:0000256" key="1">
    <source>
        <dbReference type="SAM" id="MobiDB-lite"/>
    </source>
</evidence>
<feature type="region of interest" description="Disordered" evidence="1">
    <location>
        <begin position="36"/>
        <end position="156"/>
    </location>
</feature>
<proteinExistence type="predicted"/>
<name>K7TZM1_MAIZE</name>
<gene>
    <name evidence="2" type="ORF">ZEAMMB73_Zm00001d024257</name>
</gene>
<evidence type="ECO:0000313" key="2">
    <source>
        <dbReference type="EMBL" id="AQK40909.1"/>
    </source>
</evidence>
<reference evidence="2" key="1">
    <citation type="submission" date="2015-12" db="EMBL/GenBank/DDBJ databases">
        <title>Update maize B73 reference genome by single molecule sequencing technologies.</title>
        <authorList>
            <consortium name="Maize Genome Sequencing Project"/>
            <person name="Ware D."/>
        </authorList>
    </citation>
    <scope>NUCLEOTIDE SEQUENCE</scope>
    <source>
        <tissue evidence="2">Seedling</tissue>
    </source>
</reference>
<dbReference type="EMBL" id="CM000786">
    <property type="protein sequence ID" value="AQK40909.1"/>
    <property type="molecule type" value="Genomic_DNA"/>
</dbReference>
<dbReference type="InParanoid" id="K7TZM1"/>
<dbReference type="HOGENOM" id="CLU_1689283_0_0_1"/>
<accession>K7TZM1</accession>